<dbReference type="AlphaFoldDB" id="A0A6G7Y7U2"/>
<gene>
    <name evidence="3" type="ORF">G7070_11255</name>
</gene>
<feature type="domain" description="Activator of Hsp90 ATPase homologue 1/2-like C-terminal" evidence="2">
    <location>
        <begin position="23"/>
        <end position="159"/>
    </location>
</feature>
<organism evidence="3 4">
    <name type="scientific">Propioniciclava coleopterorum</name>
    <dbReference type="NCBI Taxonomy" id="2714937"/>
    <lineage>
        <taxon>Bacteria</taxon>
        <taxon>Bacillati</taxon>
        <taxon>Actinomycetota</taxon>
        <taxon>Actinomycetes</taxon>
        <taxon>Propionibacteriales</taxon>
        <taxon>Propionibacteriaceae</taxon>
        <taxon>Propioniciclava</taxon>
    </lineage>
</organism>
<accession>A0A6G7Y7U2</accession>
<dbReference type="RefSeq" id="WP_166233819.1">
    <property type="nucleotide sequence ID" value="NZ_CP049865.1"/>
</dbReference>
<proteinExistence type="inferred from homology"/>
<dbReference type="Gene3D" id="3.30.530.20">
    <property type="match status" value="2"/>
</dbReference>
<evidence type="ECO:0000259" key="2">
    <source>
        <dbReference type="Pfam" id="PF08327"/>
    </source>
</evidence>
<evidence type="ECO:0000313" key="4">
    <source>
        <dbReference type="Proteomes" id="UP000501058"/>
    </source>
</evidence>
<name>A0A6G7Y7U2_9ACTN</name>
<dbReference type="SUPFAM" id="SSF55961">
    <property type="entry name" value="Bet v1-like"/>
    <property type="match status" value="2"/>
</dbReference>
<sequence>MPITDVTRDLDALTLTVVAEFPVPVQRLWDAYTDPRQIEKFWGPPTFPATFTRHDAHAGGRSDYVMTGPDGERHGGYWEWLSVDAPRSFEVVDGFAEADGRPNTDLPTTRARFAFEPAGAGSRVTCVSTFGSLAELEQLVAMGMEEGMREAMGQIDAVVADLASFAAGRGTQTQLLDDTRVRITRIIRGSVEDVWRAHHEPALIQRWMRGPDGWVMPVCELASEVGGTFRQEWETDEGADRFGFTGTLLESTPPYREVSTEQMIGTDGPGTVNELTLTPVEGGTLLALVITYPDAATRDAVLATGMAEGMEAGYARLDAELQAA</sequence>
<comment type="similarity">
    <text evidence="1">Belongs to the AHA1 family.</text>
</comment>
<dbReference type="KEGG" id="prv:G7070_11255"/>
<dbReference type="InterPro" id="IPR013538">
    <property type="entry name" value="ASHA1/2-like_C"/>
</dbReference>
<keyword evidence="4" id="KW-1185">Reference proteome</keyword>
<protein>
    <submittedName>
        <fullName evidence="3">ATPase</fullName>
    </submittedName>
</protein>
<feature type="domain" description="Activator of Hsp90 ATPase homologue 1/2-like C-terminal" evidence="2">
    <location>
        <begin position="190"/>
        <end position="321"/>
    </location>
</feature>
<dbReference type="InterPro" id="IPR023393">
    <property type="entry name" value="START-like_dom_sf"/>
</dbReference>
<dbReference type="Pfam" id="PF08327">
    <property type="entry name" value="AHSA1"/>
    <property type="match status" value="2"/>
</dbReference>
<dbReference type="EMBL" id="CP049865">
    <property type="protein sequence ID" value="QIK72746.1"/>
    <property type="molecule type" value="Genomic_DNA"/>
</dbReference>
<dbReference type="CDD" id="cd07814">
    <property type="entry name" value="SRPBCC_CalC_Aha1-like"/>
    <property type="match status" value="1"/>
</dbReference>
<evidence type="ECO:0000256" key="1">
    <source>
        <dbReference type="ARBA" id="ARBA00006817"/>
    </source>
</evidence>
<dbReference type="Proteomes" id="UP000501058">
    <property type="component" value="Chromosome"/>
</dbReference>
<evidence type="ECO:0000313" key="3">
    <source>
        <dbReference type="EMBL" id="QIK72746.1"/>
    </source>
</evidence>
<reference evidence="3 4" key="1">
    <citation type="submission" date="2020-03" db="EMBL/GenBank/DDBJ databases">
        <title>Propioniciclava sp. nov., isolated from Hydrophilus acuminatus.</title>
        <authorList>
            <person name="Hyun D.-W."/>
            <person name="Bae J.-W."/>
        </authorList>
    </citation>
    <scope>NUCLEOTIDE SEQUENCE [LARGE SCALE GENOMIC DNA]</scope>
    <source>
        <strain evidence="3 4">HDW11</strain>
    </source>
</reference>